<organism evidence="7 8">
    <name type="scientific">Sphagnurus paluster</name>
    <dbReference type="NCBI Taxonomy" id="117069"/>
    <lineage>
        <taxon>Eukaryota</taxon>
        <taxon>Fungi</taxon>
        <taxon>Dikarya</taxon>
        <taxon>Basidiomycota</taxon>
        <taxon>Agaricomycotina</taxon>
        <taxon>Agaricomycetes</taxon>
        <taxon>Agaricomycetidae</taxon>
        <taxon>Agaricales</taxon>
        <taxon>Tricholomatineae</taxon>
        <taxon>Lyophyllaceae</taxon>
        <taxon>Sphagnurus</taxon>
    </lineage>
</organism>
<keyword evidence="2 4" id="KW-0813">Transport</keyword>
<comment type="similarity">
    <text evidence="1 4">Belongs to the SEC5 family.</text>
</comment>
<dbReference type="GO" id="GO:0015031">
    <property type="term" value="P:protein transport"/>
    <property type="evidence" value="ECO:0007669"/>
    <property type="project" value="UniProtKB-KW"/>
</dbReference>
<comment type="caution">
    <text evidence="7">The sequence shown here is derived from an EMBL/GenBank/DDBJ whole genome shotgun (WGS) entry which is preliminary data.</text>
</comment>
<evidence type="ECO:0000256" key="1">
    <source>
        <dbReference type="ARBA" id="ARBA00010578"/>
    </source>
</evidence>
<evidence type="ECO:0000313" key="7">
    <source>
        <dbReference type="EMBL" id="KAG5654576.1"/>
    </source>
</evidence>
<keyword evidence="4" id="KW-0653">Protein transport</keyword>
<comment type="subunit">
    <text evidence="4">Component of the exocyst complex.</text>
</comment>
<protein>
    <recommendedName>
        <fullName evidence="4">Exocyst complex component SEC5</fullName>
    </recommendedName>
</protein>
<dbReference type="Pfam" id="PF15469">
    <property type="entry name" value="Sec5"/>
    <property type="match status" value="1"/>
</dbReference>
<proteinExistence type="inferred from homology"/>
<feature type="compositionally biased region" description="Basic and acidic residues" evidence="5">
    <location>
        <begin position="418"/>
        <end position="435"/>
    </location>
</feature>
<dbReference type="AlphaFoldDB" id="A0A9P7GQY8"/>
<keyword evidence="3 4" id="KW-0268">Exocytosis</keyword>
<comment type="function">
    <text evidence="4">Component of the exocyst complex involved in the docking of exocytic vesicles with fusion sites on the plasma membrane.</text>
</comment>
<evidence type="ECO:0000256" key="4">
    <source>
        <dbReference type="RuleBase" id="RU365069"/>
    </source>
</evidence>
<dbReference type="PANTHER" id="PTHR13043">
    <property type="entry name" value="EXOCYST COMPLEX COMPONENT SEC5"/>
    <property type="match status" value="1"/>
</dbReference>
<reference evidence="7" key="2">
    <citation type="submission" date="2021-10" db="EMBL/GenBank/DDBJ databases">
        <title>Phylogenomics reveals ancestral predisposition of the termite-cultivated fungus Termitomyces towards a domesticated lifestyle.</title>
        <authorList>
            <person name="Auxier B."/>
            <person name="Grum-Grzhimaylo A."/>
            <person name="Cardenas M.E."/>
            <person name="Lodge J.D."/>
            <person name="Laessoe T."/>
            <person name="Pedersen O."/>
            <person name="Smith M.E."/>
            <person name="Kuyper T.W."/>
            <person name="Franco-Molano E.A."/>
            <person name="Baroni T.J."/>
            <person name="Aanen D.K."/>
        </authorList>
    </citation>
    <scope>NUCLEOTIDE SEQUENCE</scope>
    <source>
        <strain evidence="7">D49</strain>
    </source>
</reference>
<evidence type="ECO:0000256" key="2">
    <source>
        <dbReference type="ARBA" id="ARBA00022448"/>
    </source>
</evidence>
<dbReference type="Proteomes" id="UP000717328">
    <property type="component" value="Unassembled WGS sequence"/>
</dbReference>
<evidence type="ECO:0000259" key="6">
    <source>
        <dbReference type="Pfam" id="PF15469"/>
    </source>
</evidence>
<evidence type="ECO:0000256" key="3">
    <source>
        <dbReference type="ARBA" id="ARBA00022483"/>
    </source>
</evidence>
<evidence type="ECO:0000313" key="8">
    <source>
        <dbReference type="Proteomes" id="UP000717328"/>
    </source>
</evidence>
<dbReference type="InterPro" id="IPR029175">
    <property type="entry name" value="EXOC2/Sec5"/>
</dbReference>
<dbReference type="InterPro" id="IPR039481">
    <property type="entry name" value="EXOC2/Sec5_N_dom"/>
</dbReference>
<accession>A0A9P7GQY8</accession>
<dbReference type="GO" id="GO:0006887">
    <property type="term" value="P:exocytosis"/>
    <property type="evidence" value="ECO:0007669"/>
    <property type="project" value="UniProtKB-KW"/>
</dbReference>
<name>A0A9P7GQY8_9AGAR</name>
<reference evidence="7" key="1">
    <citation type="submission" date="2021-02" db="EMBL/GenBank/DDBJ databases">
        <authorList>
            <person name="Nieuwenhuis M."/>
            <person name="Van De Peppel L.J.J."/>
        </authorList>
    </citation>
    <scope>NUCLEOTIDE SEQUENCE</scope>
    <source>
        <strain evidence="7">D49</strain>
    </source>
</reference>
<sequence>MKILGELQETVNELNGLEISPEVSSSMKSLLESAKWRFVDLLVGDWMRDAKLFYYLETWVASPTDAFATHFLEQIELFQRQLTTAAFKLAGGVDLAASSLSKPSKQNPVPQAFVLKITKAFLDALYAFLDGLVLLASDESPIVTGKMPSPETVPTPVGPNALELLDLQDADTRMLVVISNFTQLMKVVIPSMLNQLEAALGISIAEDRQTLLTVVQELDKTLFDGYVKPKAQVAIDTLRGGILDPNMDWYETPQPTGEHEFALQNVGDQIANEILRVEIRPYMYETLIFLVGIHAQVSSAAEPLLERTLNALVNELAEEALRCFRQVKRFGMGGMLRATLEIEFMHQTLGRYVTPSAAKTLSDLYNKISQAYSRRPGDENLQSNLDGVKKTLADTRRATGIEFLCFRQTKSGSRAAPRTRDKDKERKGSKDSAGQ</sequence>
<dbReference type="EMBL" id="JABCKI010000005">
    <property type="protein sequence ID" value="KAG5654576.1"/>
    <property type="molecule type" value="Genomic_DNA"/>
</dbReference>
<feature type="domain" description="Exocyst complex component EXOC2/Sec5 N-terminal" evidence="6">
    <location>
        <begin position="2"/>
        <end position="406"/>
    </location>
</feature>
<dbReference type="PANTHER" id="PTHR13043:SF1">
    <property type="entry name" value="EXOCYST COMPLEX COMPONENT 2"/>
    <property type="match status" value="1"/>
</dbReference>
<evidence type="ECO:0000256" key="5">
    <source>
        <dbReference type="SAM" id="MobiDB-lite"/>
    </source>
</evidence>
<dbReference type="GO" id="GO:0006893">
    <property type="term" value="P:Golgi to plasma membrane transport"/>
    <property type="evidence" value="ECO:0007669"/>
    <property type="project" value="UniProtKB-UniRule"/>
</dbReference>
<dbReference type="GO" id="GO:0000145">
    <property type="term" value="C:exocyst"/>
    <property type="evidence" value="ECO:0007669"/>
    <property type="project" value="UniProtKB-UniRule"/>
</dbReference>
<keyword evidence="8" id="KW-1185">Reference proteome</keyword>
<gene>
    <name evidence="7" type="ORF">H0H81_000101</name>
</gene>
<feature type="region of interest" description="Disordered" evidence="5">
    <location>
        <begin position="410"/>
        <end position="435"/>
    </location>
</feature>
<dbReference type="OrthoDB" id="26242at2759"/>